<evidence type="ECO:0000313" key="2">
    <source>
        <dbReference type="EMBL" id="MBE1875667.1"/>
    </source>
</evidence>
<dbReference type="EMBL" id="JADAQT010000067">
    <property type="protein sequence ID" value="MBE1875667.1"/>
    <property type="molecule type" value="Genomic_DNA"/>
</dbReference>
<feature type="chain" id="PRO_5046462687" evidence="1">
    <location>
        <begin position="28"/>
        <end position="68"/>
    </location>
</feature>
<dbReference type="RefSeq" id="WP_192862239.1">
    <property type="nucleotide sequence ID" value="NZ_JADAQT010000067.1"/>
</dbReference>
<reference evidence="2 3" key="1">
    <citation type="submission" date="2020-10" db="EMBL/GenBank/DDBJ databases">
        <title>Myceligenerans pegani sp. nov., an endophytic actinomycete isolated from Peganum harmala L. in Xinjiang, China.</title>
        <authorList>
            <person name="Xin L."/>
        </authorList>
    </citation>
    <scope>NUCLEOTIDE SEQUENCE [LARGE SCALE GENOMIC DNA]</scope>
    <source>
        <strain evidence="2 3">TRM65318</strain>
    </source>
</reference>
<comment type="caution">
    <text evidence="2">The sequence shown here is derived from an EMBL/GenBank/DDBJ whole genome shotgun (WGS) entry which is preliminary data.</text>
</comment>
<evidence type="ECO:0000313" key="3">
    <source>
        <dbReference type="Proteomes" id="UP000625527"/>
    </source>
</evidence>
<gene>
    <name evidence="2" type="ORF">IHE71_08085</name>
</gene>
<dbReference type="Proteomes" id="UP000625527">
    <property type="component" value="Unassembled WGS sequence"/>
</dbReference>
<organism evidence="2 3">
    <name type="scientific">Myceligenerans pegani</name>
    <dbReference type="NCBI Taxonomy" id="2776917"/>
    <lineage>
        <taxon>Bacteria</taxon>
        <taxon>Bacillati</taxon>
        <taxon>Actinomycetota</taxon>
        <taxon>Actinomycetes</taxon>
        <taxon>Micrococcales</taxon>
        <taxon>Promicromonosporaceae</taxon>
        <taxon>Myceligenerans</taxon>
    </lineage>
</organism>
<sequence>MVRYARSLAAVATLGVAALIVAPSATAHGCHHQTFTLDQAAKLAGELGLTLCKGILRTSKIPAASPRR</sequence>
<accession>A0ABR9MWA8</accession>
<proteinExistence type="predicted"/>
<keyword evidence="1" id="KW-0732">Signal</keyword>
<protein>
    <submittedName>
        <fullName evidence="2">Uncharacterized protein</fullName>
    </submittedName>
</protein>
<feature type="signal peptide" evidence="1">
    <location>
        <begin position="1"/>
        <end position="27"/>
    </location>
</feature>
<name>A0ABR9MWA8_9MICO</name>
<evidence type="ECO:0000256" key="1">
    <source>
        <dbReference type="SAM" id="SignalP"/>
    </source>
</evidence>
<keyword evidence="3" id="KW-1185">Reference proteome</keyword>